<evidence type="ECO:0000313" key="2">
    <source>
        <dbReference type="Proteomes" id="UP000054538"/>
    </source>
</evidence>
<dbReference type="InParanoid" id="A0A0D0DGL7"/>
<dbReference type="AlphaFoldDB" id="A0A0D0DGL7"/>
<keyword evidence="2" id="KW-1185">Reference proteome</keyword>
<accession>A0A0D0DGL7</accession>
<proteinExistence type="predicted"/>
<reference evidence="2" key="2">
    <citation type="submission" date="2015-01" db="EMBL/GenBank/DDBJ databases">
        <title>Evolutionary Origins and Diversification of the Mycorrhizal Mutualists.</title>
        <authorList>
            <consortium name="DOE Joint Genome Institute"/>
            <consortium name="Mycorrhizal Genomics Consortium"/>
            <person name="Kohler A."/>
            <person name="Kuo A."/>
            <person name="Nagy L.G."/>
            <person name="Floudas D."/>
            <person name="Copeland A."/>
            <person name="Barry K.W."/>
            <person name="Cichocki N."/>
            <person name="Veneault-Fourrey C."/>
            <person name="LaButti K."/>
            <person name="Lindquist E.A."/>
            <person name="Lipzen A."/>
            <person name="Lundell T."/>
            <person name="Morin E."/>
            <person name="Murat C."/>
            <person name="Riley R."/>
            <person name="Ohm R."/>
            <person name="Sun H."/>
            <person name="Tunlid A."/>
            <person name="Henrissat B."/>
            <person name="Grigoriev I.V."/>
            <person name="Hibbett D.S."/>
            <person name="Martin F."/>
        </authorList>
    </citation>
    <scope>NUCLEOTIDE SEQUENCE [LARGE SCALE GENOMIC DNA]</scope>
    <source>
        <strain evidence="2">Ve08.2h10</strain>
    </source>
</reference>
<gene>
    <name evidence="1" type="ORF">PAXRUDRAFT_15816</name>
</gene>
<organism evidence="1 2">
    <name type="scientific">Paxillus rubicundulus Ve08.2h10</name>
    <dbReference type="NCBI Taxonomy" id="930991"/>
    <lineage>
        <taxon>Eukaryota</taxon>
        <taxon>Fungi</taxon>
        <taxon>Dikarya</taxon>
        <taxon>Basidiomycota</taxon>
        <taxon>Agaricomycotina</taxon>
        <taxon>Agaricomycetes</taxon>
        <taxon>Agaricomycetidae</taxon>
        <taxon>Boletales</taxon>
        <taxon>Paxilineae</taxon>
        <taxon>Paxillaceae</taxon>
        <taxon>Paxillus</taxon>
    </lineage>
</organism>
<name>A0A0D0DGL7_9AGAM</name>
<dbReference type="EMBL" id="KN826028">
    <property type="protein sequence ID" value="KIK80409.1"/>
    <property type="molecule type" value="Genomic_DNA"/>
</dbReference>
<dbReference type="HOGENOM" id="CLU_2886441_0_0_1"/>
<protein>
    <submittedName>
        <fullName evidence="1">Uncharacterized protein</fullName>
    </submittedName>
</protein>
<sequence length="63" mass="6954">MAAINFTPEIEIVKDIVMITIDKVSSGWGIYLVNLSLAVPGPLKLDIRLQDHKTDIHGTEVHS</sequence>
<dbReference type="Proteomes" id="UP000054538">
    <property type="component" value="Unassembled WGS sequence"/>
</dbReference>
<reference evidence="1 2" key="1">
    <citation type="submission" date="2014-04" db="EMBL/GenBank/DDBJ databases">
        <authorList>
            <consortium name="DOE Joint Genome Institute"/>
            <person name="Kuo A."/>
            <person name="Kohler A."/>
            <person name="Jargeat P."/>
            <person name="Nagy L.G."/>
            <person name="Floudas D."/>
            <person name="Copeland A."/>
            <person name="Barry K.W."/>
            <person name="Cichocki N."/>
            <person name="Veneault-Fourrey C."/>
            <person name="LaButti K."/>
            <person name="Lindquist E.A."/>
            <person name="Lipzen A."/>
            <person name="Lundell T."/>
            <person name="Morin E."/>
            <person name="Murat C."/>
            <person name="Sun H."/>
            <person name="Tunlid A."/>
            <person name="Henrissat B."/>
            <person name="Grigoriev I.V."/>
            <person name="Hibbett D.S."/>
            <person name="Martin F."/>
            <person name="Nordberg H.P."/>
            <person name="Cantor M.N."/>
            <person name="Hua S.X."/>
        </authorList>
    </citation>
    <scope>NUCLEOTIDE SEQUENCE [LARGE SCALE GENOMIC DNA]</scope>
    <source>
        <strain evidence="1 2">Ve08.2h10</strain>
    </source>
</reference>
<evidence type="ECO:0000313" key="1">
    <source>
        <dbReference type="EMBL" id="KIK80409.1"/>
    </source>
</evidence>